<comment type="caution">
    <text evidence="2">The sequence shown here is derived from an EMBL/GenBank/DDBJ whole genome shotgun (WGS) entry which is preliminary data.</text>
</comment>
<dbReference type="PANTHER" id="PTHR22642:SF2">
    <property type="entry name" value="PROTEIN LONG AFTER FAR-RED 3"/>
    <property type="match status" value="1"/>
</dbReference>
<evidence type="ECO:0000313" key="2">
    <source>
        <dbReference type="EMBL" id="MCU6717835.1"/>
    </source>
</evidence>
<dbReference type="InterPro" id="IPR032466">
    <property type="entry name" value="Metal_Hydrolase"/>
</dbReference>
<protein>
    <submittedName>
        <fullName evidence="2">Amidohydrolase family protein</fullName>
    </submittedName>
</protein>
<dbReference type="Gene3D" id="3.20.20.140">
    <property type="entry name" value="Metal-dependent hydrolases"/>
    <property type="match status" value="1"/>
</dbReference>
<sequence>MQKEADKIFQSTCIFDSVSEEAYPGYVAIKGKQILEVGCGDIPNELVGESTEVVDYGEGTICPGFGDTHTFFTGYVVDYLGVDLSEAVNLKQIVERLSENLEMNPETVVLFGNHLQPELAEKINKGGELEQVKRPVILFTAGHGYCAMNKVAEEVFGFTPDTCGSSEAIYKIMKIYLNDRDFIIPQFKAYMSMLNSHGITSVKEMGFDNFYGFTDILAELEQKAELSLRISFMSQPVGKKMDLAYGKEMKKKYHSDFLRFSGYNRMTDGLIVSEEADLMEPYEGKDYCCQKNIDYALLEEDVLTADREGFRFTLHSEGDGSFHKILQIYDKCEKENGRLKNRHGITDLELTGAVDEEKMAQLGVFGEIYTQVYKLDSCENWKQDYDEKLGSRRSRYMNYRSMADHGVILSGATDLPMLIPDIPEAIYYGCGTYAADGKEPVQPENGLTIPEMLKTWTIGSQYAMEQEHILGTLESGKQADIVVFDRNLLKTDIEEIRKAHVLRTICAGQDVYKEMENR</sequence>
<name>A0ABT2SG47_9FIRM</name>
<dbReference type="Pfam" id="PF07969">
    <property type="entry name" value="Amidohydro_3"/>
    <property type="match status" value="1"/>
</dbReference>
<accession>A0ABT2SG47</accession>
<dbReference type="RefSeq" id="WP_262624125.1">
    <property type="nucleotide sequence ID" value="NZ_JAOQKI010000019.1"/>
</dbReference>
<dbReference type="InterPro" id="IPR011059">
    <property type="entry name" value="Metal-dep_hydrolase_composite"/>
</dbReference>
<proteinExistence type="predicted"/>
<gene>
    <name evidence="2" type="ORF">OCV43_11220</name>
</gene>
<dbReference type="Proteomes" id="UP001209666">
    <property type="component" value="Unassembled WGS sequence"/>
</dbReference>
<dbReference type="Gene3D" id="3.10.310.70">
    <property type="match status" value="1"/>
</dbReference>
<evidence type="ECO:0000313" key="3">
    <source>
        <dbReference type="Proteomes" id="UP001209666"/>
    </source>
</evidence>
<organism evidence="2 3">
    <name type="scientific">Roseburia amylophila</name>
    <dbReference type="NCBI Taxonomy" id="2981794"/>
    <lineage>
        <taxon>Bacteria</taxon>
        <taxon>Bacillati</taxon>
        <taxon>Bacillota</taxon>
        <taxon>Clostridia</taxon>
        <taxon>Lachnospirales</taxon>
        <taxon>Lachnospiraceae</taxon>
        <taxon>Roseburia</taxon>
    </lineage>
</organism>
<dbReference type="EMBL" id="JAOQKI010000019">
    <property type="protein sequence ID" value="MCU6717835.1"/>
    <property type="molecule type" value="Genomic_DNA"/>
</dbReference>
<dbReference type="SUPFAM" id="SSF51338">
    <property type="entry name" value="Composite domain of metallo-dependent hydrolases"/>
    <property type="match status" value="1"/>
</dbReference>
<reference evidence="2 3" key="1">
    <citation type="journal article" date="2021" name="ISME Commun">
        <title>Automated analysis of genomic sequences facilitates high-throughput and comprehensive description of bacteria.</title>
        <authorList>
            <person name="Hitch T.C.A."/>
        </authorList>
    </citation>
    <scope>NUCLEOTIDE SEQUENCE [LARGE SCALE GENOMIC DNA]</scope>
    <source>
        <strain evidence="2 3">Sanger_19</strain>
    </source>
</reference>
<dbReference type="PANTHER" id="PTHR22642">
    <property type="entry name" value="IMIDAZOLONEPROPIONASE"/>
    <property type="match status" value="1"/>
</dbReference>
<dbReference type="Gene3D" id="2.30.40.10">
    <property type="entry name" value="Urease, subunit C, domain 1"/>
    <property type="match status" value="1"/>
</dbReference>
<dbReference type="SUPFAM" id="SSF51556">
    <property type="entry name" value="Metallo-dependent hydrolases"/>
    <property type="match status" value="1"/>
</dbReference>
<evidence type="ECO:0000259" key="1">
    <source>
        <dbReference type="Pfam" id="PF07969"/>
    </source>
</evidence>
<feature type="domain" description="Amidohydrolase 3" evidence="1">
    <location>
        <begin position="52"/>
        <end position="512"/>
    </location>
</feature>
<keyword evidence="3" id="KW-1185">Reference proteome</keyword>
<dbReference type="InterPro" id="IPR013108">
    <property type="entry name" value="Amidohydro_3"/>
</dbReference>